<proteinExistence type="predicted"/>
<evidence type="ECO:0000313" key="1">
    <source>
        <dbReference type="EMBL" id="TXJ46753.1"/>
    </source>
</evidence>
<comment type="caution">
    <text evidence="2">The sequence shown here is derived from an EMBL/GenBank/DDBJ whole genome shotgun (WGS) entry which is preliminary data.</text>
</comment>
<reference evidence="3 4" key="1">
    <citation type="journal article" date="1992" name="Lakartidningen">
        <title>[Penicillin V and not amoxicillin is the first choice preparation in acute otitis].</title>
        <authorList>
            <person name="Kamme C."/>
            <person name="Lundgren K."/>
            <person name="Prellner K."/>
        </authorList>
    </citation>
    <scope>NUCLEOTIDE SEQUENCE [LARGE SCALE GENOMIC DNA]</scope>
    <source>
        <strain evidence="2 4">PC2777IV</strain>
        <strain evidence="1 3">PC3714II</strain>
    </source>
</reference>
<dbReference type="AlphaFoldDB" id="A0A5C8FWQ1"/>
<dbReference type="Proteomes" id="UP000325013">
    <property type="component" value="Unassembled WGS sequence"/>
</dbReference>
<organism evidence="2 4">
    <name type="scientific">Brachyspira aalborgi</name>
    <dbReference type="NCBI Taxonomy" id="29522"/>
    <lineage>
        <taxon>Bacteria</taxon>
        <taxon>Pseudomonadati</taxon>
        <taxon>Spirochaetota</taxon>
        <taxon>Spirochaetia</taxon>
        <taxon>Brachyspirales</taxon>
        <taxon>Brachyspiraceae</taxon>
        <taxon>Brachyspira</taxon>
    </lineage>
</organism>
<evidence type="ECO:0000313" key="4">
    <source>
        <dbReference type="Proteomes" id="UP000325013"/>
    </source>
</evidence>
<dbReference type="RefSeq" id="WP_147525667.1">
    <property type="nucleotide sequence ID" value="NZ_SAYG01000002.1"/>
</dbReference>
<evidence type="ECO:0000313" key="3">
    <source>
        <dbReference type="Proteomes" id="UP000324574"/>
    </source>
</evidence>
<dbReference type="EMBL" id="SAYG01000002">
    <property type="protein sequence ID" value="TXJ46753.1"/>
    <property type="molecule type" value="Genomic_DNA"/>
</dbReference>
<dbReference type="EMBL" id="SAYJ01000011">
    <property type="protein sequence ID" value="TXJ57742.1"/>
    <property type="molecule type" value="Genomic_DNA"/>
</dbReference>
<evidence type="ECO:0000313" key="2">
    <source>
        <dbReference type="EMBL" id="TXJ57742.1"/>
    </source>
</evidence>
<protein>
    <submittedName>
        <fullName evidence="2">Uncharacterized protein</fullName>
    </submittedName>
</protein>
<accession>A0A5C8FWQ1</accession>
<dbReference type="Proteomes" id="UP000324574">
    <property type="component" value="Unassembled WGS sequence"/>
</dbReference>
<gene>
    <name evidence="2" type="ORF">EPJ67_03585</name>
    <name evidence="1" type="ORF">EPJ70_01020</name>
</gene>
<sequence>MTEKCIETDFNPAELLQISFLKKVYKTIEEINIKEGFKNLSEYERDIINNILHMFLIKLFTVNGKYINKSERKIIDKLIVVVNYDIKRIEKVNELVEQSLYFLNHLTSKKILIKTKKKDIYYRLNKEYIEELEKNKRN</sequence>
<reference evidence="2" key="2">
    <citation type="submission" date="2019-01" db="EMBL/GenBank/DDBJ databases">
        <authorList>
            <person name="Thorell K."/>
        </authorList>
    </citation>
    <scope>NUCLEOTIDE SEQUENCE</scope>
    <source>
        <strain evidence="2">PC2777IV</strain>
        <strain evidence="1">PC3714II</strain>
    </source>
</reference>
<name>A0A5C8FWQ1_9SPIR</name>